<evidence type="ECO:0000256" key="2">
    <source>
        <dbReference type="SAM" id="MobiDB-lite"/>
    </source>
</evidence>
<evidence type="ECO:0000313" key="6">
    <source>
        <dbReference type="EMBL" id="KAK3919054.1"/>
    </source>
</evidence>
<reference evidence="6" key="1">
    <citation type="submission" date="2021-07" db="EMBL/GenBank/DDBJ databases">
        <authorList>
            <person name="Catto M.A."/>
            <person name="Jacobson A."/>
            <person name="Kennedy G."/>
            <person name="Labadie P."/>
            <person name="Hunt B.G."/>
            <person name="Srinivasan R."/>
        </authorList>
    </citation>
    <scope>NUCLEOTIDE SEQUENCE</scope>
    <source>
        <strain evidence="6">PL_HMW_Pooled</strain>
        <tissue evidence="6">Head</tissue>
    </source>
</reference>
<dbReference type="PANTHER" id="PTHR12706">
    <property type="entry name" value="STRAWBERRY NOTCH-RELATED"/>
    <property type="match status" value="1"/>
</dbReference>
<dbReference type="InterPro" id="IPR039187">
    <property type="entry name" value="SNO_AAA"/>
</dbReference>
<keyword evidence="7" id="KW-1185">Reference proteome</keyword>
<dbReference type="Proteomes" id="UP001219518">
    <property type="component" value="Unassembled WGS sequence"/>
</dbReference>
<dbReference type="GO" id="GO:0042393">
    <property type="term" value="F:histone binding"/>
    <property type="evidence" value="ECO:0007669"/>
    <property type="project" value="TreeGrafter"/>
</dbReference>
<comment type="similarity">
    <text evidence="1">Belongs to the SBNO family.</text>
</comment>
<feature type="compositionally biased region" description="Low complexity" evidence="2">
    <location>
        <begin position="564"/>
        <end position="606"/>
    </location>
</feature>
<accession>A0AAE1LHM9</accession>
<dbReference type="SUPFAM" id="SSF52540">
    <property type="entry name" value="P-loop containing nucleoside triphosphate hydrolases"/>
    <property type="match status" value="2"/>
</dbReference>
<dbReference type="GO" id="GO:0005634">
    <property type="term" value="C:nucleus"/>
    <property type="evidence" value="ECO:0007669"/>
    <property type="project" value="TreeGrafter"/>
</dbReference>
<feature type="domain" description="Strawberry notch helicase C" evidence="3">
    <location>
        <begin position="702"/>
        <end position="978"/>
    </location>
</feature>
<evidence type="ECO:0000259" key="3">
    <source>
        <dbReference type="Pfam" id="PF13871"/>
    </source>
</evidence>
<sequence>MNDLVFLGNFANVPGAKLPGGLITKGGPIGYDTLRPGGPNMSAFPPNVVNNFLPGILSGMAGNPSANLAAGNMSGMHNHGFFNSNMMGMDMSNVSAPFATMMAHMMTNPNMTAPYMNQFMGSMGPMMQGNWNPSLQGKNMMWMNDQKMAAAEEEEVEDEDMGVAETYADYMPTKLKLGKKHPDPVVETASLSSVEPADVWYKLALPDSTVKTGALSALQLEAIVYASQQHEHFLPDGNRAGFLIGDGAGVGKGRTIAGVIFENYLKGRKKAIWVSVSNDLKYDSERDLKDIGAGQIEVHPLNKFKYAKISSSVNGNVKEGVIFSTYSALIGESSQTSGKYKSRLKQLIDWGVGAMEIVAMDMKLRGMYIARQLSFHGVSFKIEEVTLTDDFIKIYDDSVKLWVRAMQKFTEAAELIDAESRMKKTMWGQFWSAHQRFFKYLCIAAKVKFAVSVAREAVKCGKCVVIGLQSTGEARTLEQIERDDGELSDFVSTAKGVLQTLVEKHFPAPDRSRILRLLGLSPPRKEKKAKKSDDDDEAGASSGKRKPVRRAAQRASKRVKVESSDSGSDNESGSDAEFQLSASESAASESNSEASDASSDFNPFNDSDSDGDPWVGGRGKKKGKRGKAAAKKPSSTQDKISLLIEQKSSAHKKAKREEGSKNGNTLGAGPSPPPRDAIEHACNMKEELLADIEELGDRLPPNTLDQLIDELGGPENVAEMTGRKGRVVQTDGGIQYESRSEVDVPLETLNLTEKQRFMDGEKDVAIISEAASSGISLQSDRRARNQRRRVHITLELPWSADRAIQQFGRTHRSNQVNAPEYLFLISDLAGERRFASIVAKRLESLGALTHGDRRATETRDLSRFNIDNKYGRQALEATMKAIMGYEQPRVPPPQDYKGDFFKDVADALVGVGLITNSENMPGILMLDKDYNNMSKFLNRILGMPVDLQNRLFKYFTDTLQAIISDAKKTGRFDLGILDLGASGENVKRIKAYTFQRKHATGTAATQLHIVHVERGMSWSEVTEKYQELVGAKEGFYLSLQIRNSKQTAILAVAVESNPNNKKKGTKEKDTLYAVYRPNTGLQLKQETLGELEKKYKKVSKDEAEPHWTQQYDSSEKTCSHAYWRGNCKNVALGMDCEIGLRRRTYNVLAGCVLSVWTKVEDLLNSRTGHNSKMQVVRMRASDGLKIVGTLIPNSCVEDLIEALQEDSEKMEEEKF</sequence>
<feature type="domain" description="Strawberry notch AAA" evidence="4">
    <location>
        <begin position="180"/>
        <end position="350"/>
    </location>
</feature>
<dbReference type="InterPro" id="IPR027417">
    <property type="entry name" value="P-loop_NTPase"/>
</dbReference>
<organism evidence="6 7">
    <name type="scientific">Frankliniella fusca</name>
    <dbReference type="NCBI Taxonomy" id="407009"/>
    <lineage>
        <taxon>Eukaryota</taxon>
        <taxon>Metazoa</taxon>
        <taxon>Ecdysozoa</taxon>
        <taxon>Arthropoda</taxon>
        <taxon>Hexapoda</taxon>
        <taxon>Insecta</taxon>
        <taxon>Pterygota</taxon>
        <taxon>Neoptera</taxon>
        <taxon>Paraneoptera</taxon>
        <taxon>Thysanoptera</taxon>
        <taxon>Terebrantia</taxon>
        <taxon>Thripoidea</taxon>
        <taxon>Thripidae</taxon>
        <taxon>Frankliniella</taxon>
    </lineage>
</organism>
<reference evidence="6" key="2">
    <citation type="journal article" date="2023" name="BMC Genomics">
        <title>Pest status, molecular evolution, and epigenetic factors derived from the genome assembly of Frankliniella fusca, a thysanopteran phytovirus vector.</title>
        <authorList>
            <person name="Catto M.A."/>
            <person name="Labadie P.E."/>
            <person name="Jacobson A.L."/>
            <person name="Kennedy G.G."/>
            <person name="Srinivasan R."/>
            <person name="Hunt B.G."/>
        </authorList>
    </citation>
    <scope>NUCLEOTIDE SEQUENCE</scope>
    <source>
        <strain evidence="6">PL_HMW_Pooled</strain>
    </source>
</reference>
<dbReference type="Pfam" id="PF13871">
    <property type="entry name" value="Helicase_C_4"/>
    <property type="match status" value="1"/>
</dbReference>
<feature type="domain" description="SBNO alpha/beta" evidence="5">
    <location>
        <begin position="1016"/>
        <end position="1141"/>
    </location>
</feature>
<dbReference type="Pfam" id="PF25373">
    <property type="entry name" value="SBNO"/>
    <property type="match status" value="1"/>
</dbReference>
<dbReference type="GO" id="GO:0031490">
    <property type="term" value="F:chromatin DNA binding"/>
    <property type="evidence" value="ECO:0007669"/>
    <property type="project" value="TreeGrafter"/>
</dbReference>
<feature type="compositionally biased region" description="Basic residues" evidence="2">
    <location>
        <begin position="543"/>
        <end position="558"/>
    </location>
</feature>
<evidence type="ECO:0000259" key="4">
    <source>
        <dbReference type="Pfam" id="PF13872"/>
    </source>
</evidence>
<evidence type="ECO:0000259" key="5">
    <source>
        <dbReference type="Pfam" id="PF25373"/>
    </source>
</evidence>
<dbReference type="AlphaFoldDB" id="A0AAE1LHM9"/>
<feature type="domain" description="Strawberry notch AAA" evidence="4">
    <location>
        <begin position="351"/>
        <end position="396"/>
    </location>
</feature>
<dbReference type="PANTHER" id="PTHR12706:SF30">
    <property type="entry name" value="PROTEIN STRAWBERRY NOTCH-RELATED"/>
    <property type="match status" value="1"/>
</dbReference>
<proteinExistence type="inferred from homology"/>
<dbReference type="InterPro" id="IPR026741">
    <property type="entry name" value="SNO"/>
</dbReference>
<protein>
    <submittedName>
        <fullName evidence="6">Protein strawberry notch</fullName>
    </submittedName>
</protein>
<comment type="caution">
    <text evidence="6">The sequence shown here is derived from an EMBL/GenBank/DDBJ whole genome shotgun (WGS) entry which is preliminary data.</text>
</comment>
<gene>
    <name evidence="6" type="ORF">KUF71_008203</name>
</gene>
<evidence type="ECO:0000313" key="7">
    <source>
        <dbReference type="Proteomes" id="UP001219518"/>
    </source>
</evidence>
<evidence type="ECO:0000256" key="1">
    <source>
        <dbReference type="ARBA" id="ARBA00006992"/>
    </source>
</evidence>
<dbReference type="Pfam" id="PF13872">
    <property type="entry name" value="AAA_34"/>
    <property type="match status" value="2"/>
</dbReference>
<dbReference type="InterPro" id="IPR057332">
    <property type="entry name" value="SBNO_a/b_dom"/>
</dbReference>
<feature type="compositionally biased region" description="Basic residues" evidence="2">
    <location>
        <begin position="618"/>
        <end position="630"/>
    </location>
</feature>
<dbReference type="GO" id="GO:0006355">
    <property type="term" value="P:regulation of DNA-templated transcription"/>
    <property type="evidence" value="ECO:0007669"/>
    <property type="project" value="InterPro"/>
</dbReference>
<dbReference type="InterPro" id="IPR026937">
    <property type="entry name" value="SBNO_Helicase_C_dom"/>
</dbReference>
<feature type="region of interest" description="Disordered" evidence="2">
    <location>
        <begin position="514"/>
        <end position="677"/>
    </location>
</feature>
<dbReference type="EMBL" id="JAHWGI010000969">
    <property type="protein sequence ID" value="KAK3919054.1"/>
    <property type="molecule type" value="Genomic_DNA"/>
</dbReference>
<dbReference type="Gene3D" id="3.40.50.300">
    <property type="entry name" value="P-loop containing nucleotide triphosphate hydrolases"/>
    <property type="match status" value="1"/>
</dbReference>
<name>A0AAE1LHM9_9NEOP</name>